<organism evidence="2 5">
    <name type="scientific">Actinotignum timonense</name>
    <dbReference type="NCBI Taxonomy" id="1870995"/>
    <lineage>
        <taxon>Bacteria</taxon>
        <taxon>Bacillati</taxon>
        <taxon>Actinomycetota</taxon>
        <taxon>Actinomycetes</taxon>
        <taxon>Actinomycetales</taxon>
        <taxon>Actinomycetaceae</taxon>
        <taxon>Actinotignum</taxon>
    </lineage>
</organism>
<evidence type="ECO:0000256" key="1">
    <source>
        <dbReference type="SAM" id="Phobius"/>
    </source>
</evidence>
<evidence type="ECO:0008006" key="6">
    <source>
        <dbReference type="Google" id="ProtNLM"/>
    </source>
</evidence>
<evidence type="ECO:0000313" key="5">
    <source>
        <dbReference type="Proteomes" id="UP001288320"/>
    </source>
</evidence>
<feature type="transmembrane region" description="Helical" evidence="1">
    <location>
        <begin position="66"/>
        <end position="89"/>
    </location>
</feature>
<dbReference type="GeneID" id="92814277"/>
<dbReference type="EMBL" id="JAWNFY010000010">
    <property type="protein sequence ID" value="MDY5146263.1"/>
    <property type="molecule type" value="Genomic_DNA"/>
</dbReference>
<protein>
    <recommendedName>
        <fullName evidence="6">DUF389 domain-containing protein</fullName>
    </recommendedName>
</protein>
<accession>A0AAW9HA97</accession>
<dbReference type="Proteomes" id="UP001284901">
    <property type="component" value="Unassembled WGS sequence"/>
</dbReference>
<dbReference type="AlphaFoldDB" id="A0AAW9HA97"/>
<feature type="transmembrane region" description="Helical" evidence="1">
    <location>
        <begin position="35"/>
        <end position="60"/>
    </location>
</feature>
<sequence>MPRHVIRNRRREHFELTPRFCREILRIDRFGDEGILHAAATAPIIASTLIVLTVSTALFAPPVLTAIVIATVIITAPIIAPMVVTSAFVPLKARLVIIVVAAPVAAVVAYLVFFGTTTIFAIRALIETIIARATESLVLASAVIAPLATASSAPVLTVVAAFAAAIPGSARLA</sequence>
<dbReference type="EMBL" id="JAWNFV010000002">
    <property type="protein sequence ID" value="MDY5139908.1"/>
    <property type="molecule type" value="Genomic_DNA"/>
</dbReference>
<reference evidence="2 4" key="1">
    <citation type="submission" date="2023-10" db="EMBL/GenBank/DDBJ databases">
        <title>Whole Genome based description of the genera Actinobaculum and Actinotignum reveals a complex phylogenetic relationship within the species included in the genus Actinotignum.</title>
        <authorList>
            <person name="Jensen C.S."/>
            <person name="Dargis R."/>
            <person name="Kemp M."/>
            <person name="Christensen J.J."/>
        </authorList>
    </citation>
    <scope>NUCLEOTIDE SEQUENCE</scope>
    <source>
        <strain evidence="3 4">SLA_B089</strain>
        <strain evidence="2">SLA_B245</strain>
    </source>
</reference>
<evidence type="ECO:0000313" key="4">
    <source>
        <dbReference type="Proteomes" id="UP001284901"/>
    </source>
</evidence>
<keyword evidence="4" id="KW-1185">Reference proteome</keyword>
<gene>
    <name evidence="2" type="ORF">R6G74_01065</name>
    <name evidence="3" type="ORF">R6P33_04400</name>
</gene>
<name>A0AAW9HA97_9ACTO</name>
<keyword evidence="1" id="KW-0812">Transmembrane</keyword>
<proteinExistence type="predicted"/>
<keyword evidence="1" id="KW-1133">Transmembrane helix</keyword>
<dbReference type="Proteomes" id="UP001288320">
    <property type="component" value="Unassembled WGS sequence"/>
</dbReference>
<comment type="caution">
    <text evidence="2">The sequence shown here is derived from an EMBL/GenBank/DDBJ whole genome shotgun (WGS) entry which is preliminary data.</text>
</comment>
<evidence type="ECO:0000313" key="3">
    <source>
        <dbReference type="EMBL" id="MDY5146263.1"/>
    </source>
</evidence>
<dbReference type="RefSeq" id="WP_180948646.1">
    <property type="nucleotide sequence ID" value="NZ_CAUPFC010000032.1"/>
</dbReference>
<evidence type="ECO:0000313" key="2">
    <source>
        <dbReference type="EMBL" id="MDY5139908.1"/>
    </source>
</evidence>
<feature type="transmembrane region" description="Helical" evidence="1">
    <location>
        <begin position="96"/>
        <end position="126"/>
    </location>
</feature>
<keyword evidence="1" id="KW-0472">Membrane</keyword>
<feature type="transmembrane region" description="Helical" evidence="1">
    <location>
        <begin position="138"/>
        <end position="166"/>
    </location>
</feature>